<accession>A0A1M5J6Q8</accession>
<feature type="domain" description="Glycoside hydrolase 123-like N-terminal" evidence="2">
    <location>
        <begin position="50"/>
        <end position="996"/>
    </location>
</feature>
<proteinExistence type="predicted"/>
<evidence type="ECO:0000256" key="1">
    <source>
        <dbReference type="SAM" id="SignalP"/>
    </source>
</evidence>
<dbReference type="AlphaFoldDB" id="A0A1M5J6Q8"/>
<dbReference type="Pfam" id="PF19543">
    <property type="entry name" value="GH123_N"/>
    <property type="match status" value="1"/>
</dbReference>
<keyword evidence="6" id="KW-1185">Reference proteome</keyword>
<reference evidence="3 6" key="3">
    <citation type="submission" date="2018-03" db="EMBL/GenBank/DDBJ databases">
        <title>Genomic Encyclopedia of Archaeal and Bacterial Type Strains, Phase II (KMG-II): from individual species to whole genera.</title>
        <authorList>
            <person name="Goeker M."/>
        </authorList>
    </citation>
    <scope>NUCLEOTIDE SEQUENCE [LARGE SCALE GENOMIC DNA]</scope>
    <source>
        <strain evidence="3 6">DSM 17797</strain>
    </source>
</reference>
<evidence type="ECO:0000259" key="2">
    <source>
        <dbReference type="Pfam" id="PF19543"/>
    </source>
</evidence>
<dbReference type="Proteomes" id="UP000184384">
    <property type="component" value="Unassembled WGS sequence"/>
</dbReference>
<dbReference type="RefSeq" id="WP_211297009.1">
    <property type="nucleotide sequence ID" value="NZ_FQWO01000001.1"/>
</dbReference>
<organism evidence="4 5">
    <name type="scientific">Flavobacterium granuli</name>
    <dbReference type="NCBI Taxonomy" id="280093"/>
    <lineage>
        <taxon>Bacteria</taxon>
        <taxon>Pseudomonadati</taxon>
        <taxon>Bacteroidota</taxon>
        <taxon>Flavobacteriia</taxon>
        <taxon>Flavobacteriales</taxon>
        <taxon>Flavobacteriaceae</taxon>
        <taxon>Flavobacterium</taxon>
    </lineage>
</organism>
<dbReference type="InterPro" id="IPR017853">
    <property type="entry name" value="GH"/>
</dbReference>
<protein>
    <recommendedName>
        <fullName evidence="2">Glycoside hydrolase 123-like N-terminal domain-containing protein</fullName>
    </recommendedName>
</protein>
<feature type="chain" id="PRO_5012477335" description="Glycoside hydrolase 123-like N-terminal domain-containing protein" evidence="1">
    <location>
        <begin position="23"/>
        <end position="999"/>
    </location>
</feature>
<dbReference type="EMBL" id="FQWO01000001">
    <property type="protein sequence ID" value="SHG35920.1"/>
    <property type="molecule type" value="Genomic_DNA"/>
</dbReference>
<sequence>MKNFKIISLVLVLFVFCSAASAQNPKQLNGKIKQVKKVQNIPYNVANSLWNQDLGNHRAEIAVNSVGKAVHVLLPWRRRDVNSDQKRLIVTDKQGNEMKNIYRIDINRESGEFVFEPESGAGTYFVYYMPFKGKKGNGSFEGDYLKPEIAPEQTWVAKNDISHPFNLSKSKLVEAKLIQFQSRTEFDSFYPMEVCATSSEVNQLTNSGNANYLLFPEDRKYPIRMTGDLPQRWIQNKPSSQFKGTAKRNEYYAFQIGVFAAKEKLENLKVSYSNYQDKIICFNLGGIDSEGKPFAKRVDVPKGKVQALWFGIDIPEDTPTGEFLVDVTIQPENEKPQKVTVSLQIEEDVLADRGDSEPWRHSRLRWLNSTLGINDDVVAPYKPLTVKDKTISCLMRSIRLNDLGLIDTMISKENPVLNNPMQFIVETDNGIEKLLAKSMHFTKKSDGVVSWLAEASSTNVALTINGTMEFDGHIGYAIKVKALKDIHIKNVRLEMPVKKKIAQYFMGMGLDGRYCPENYDWKWKGPQDSYWIGIVNAGFHCEMRGASYSGPLLNLYHPEPPASWYNQNKGGFKISSSANEIVTTSYSGEYQLAANQELNFEFAILITPVKELNTNDQFTNRYYHNGNLPAPKMEDLKSGIKVTNVHHANPVNPYINYPFVAVDTMKNFVKKWHENGLKVKIYYTIRELTNQVAEIWALRSLGNEILGEGSGGGYPWLQEHYVDNYNVQWFTPIAGYEACDAAVITSGQSRWYNYYIEGLNWLVKNVDIDGLYLDDVSFDRSMLKRMRKVMDAAKPGCLLDLHSNTGFSRGPAIQYAEYFPFINKLWFGESFIYDKMTPENWMVEVSGIPFGLMGDMLHGGGNPWRGMVYGMTVRYPWYTEGVNCDPREIWKVWDSFGIADAKMMGYWDALCPVKTDNPNVLATAYVKNGKVLIALASWASSKTDVKLVIDWKALGINPEKVTLSAPEIAGFQTSKKYGINEVITVEPTKGWLILIEPSK</sequence>
<dbReference type="InterPro" id="IPR045711">
    <property type="entry name" value="GH123-like_N"/>
</dbReference>
<dbReference type="STRING" id="280093.SAMN05443373_101542"/>
<reference evidence="5" key="1">
    <citation type="submission" date="2016-11" db="EMBL/GenBank/DDBJ databases">
        <authorList>
            <person name="Varghese N."/>
            <person name="Submissions S."/>
        </authorList>
    </citation>
    <scope>NUCLEOTIDE SEQUENCE [LARGE SCALE GENOMIC DNA]</scope>
    <source>
        <strain evidence="5">DSM 19729</strain>
    </source>
</reference>
<evidence type="ECO:0000313" key="3">
    <source>
        <dbReference type="EMBL" id="PRZ28249.1"/>
    </source>
</evidence>
<dbReference type="Proteomes" id="UP000237771">
    <property type="component" value="Unassembled WGS sequence"/>
</dbReference>
<gene>
    <name evidence="3" type="ORF">BC624_101542</name>
    <name evidence="4" type="ORF">SAMN05443373_101542</name>
</gene>
<evidence type="ECO:0000313" key="4">
    <source>
        <dbReference type="EMBL" id="SHG35920.1"/>
    </source>
</evidence>
<keyword evidence="1" id="KW-0732">Signal</keyword>
<dbReference type="SUPFAM" id="SSF51445">
    <property type="entry name" value="(Trans)glycosidases"/>
    <property type="match status" value="1"/>
</dbReference>
<dbReference type="EMBL" id="PVUB01000001">
    <property type="protein sequence ID" value="PRZ28249.1"/>
    <property type="molecule type" value="Genomic_DNA"/>
</dbReference>
<name>A0A1M5J6Q8_9FLAO</name>
<feature type="signal peptide" evidence="1">
    <location>
        <begin position="1"/>
        <end position="22"/>
    </location>
</feature>
<evidence type="ECO:0000313" key="5">
    <source>
        <dbReference type="Proteomes" id="UP000184384"/>
    </source>
</evidence>
<evidence type="ECO:0000313" key="6">
    <source>
        <dbReference type="Proteomes" id="UP000237771"/>
    </source>
</evidence>
<reference evidence="4" key="2">
    <citation type="submission" date="2016-11" db="EMBL/GenBank/DDBJ databases">
        <authorList>
            <person name="Jaros S."/>
            <person name="Januszkiewicz K."/>
            <person name="Wedrychowicz H."/>
        </authorList>
    </citation>
    <scope>NUCLEOTIDE SEQUENCE [LARGE SCALE GENOMIC DNA]</scope>
    <source>
        <strain evidence="4">DSM 19729</strain>
    </source>
</reference>